<keyword evidence="4" id="KW-1185">Reference proteome</keyword>
<feature type="coiled-coil region" evidence="1">
    <location>
        <begin position="117"/>
        <end position="144"/>
    </location>
</feature>
<evidence type="ECO:0008006" key="5">
    <source>
        <dbReference type="Google" id="ProtNLM"/>
    </source>
</evidence>
<dbReference type="EMBL" id="KK107961">
    <property type="protein sequence ID" value="EZA47066.1"/>
    <property type="molecule type" value="Genomic_DNA"/>
</dbReference>
<gene>
    <name evidence="3" type="ORF">X777_16833</name>
</gene>
<feature type="region of interest" description="Disordered" evidence="2">
    <location>
        <begin position="54"/>
        <end position="79"/>
    </location>
</feature>
<dbReference type="PANTHER" id="PTHR33776:SF3">
    <property type="entry name" value="PHD-TYPE DOMAIN-CONTAINING PROTEIN"/>
    <property type="match status" value="1"/>
</dbReference>
<dbReference type="Proteomes" id="UP000053097">
    <property type="component" value="Unassembled WGS sequence"/>
</dbReference>
<dbReference type="OrthoDB" id="7699497at2759"/>
<sequence length="479" mass="54955">MAVDIFADAGLAVYVDDRMPGCVCKHKVYNKYNELVACDGPYEQFSVESEKEKDITPIMSKSGRERLGTAESAGSSDSVAGVKKPFGIDLKIDWIMRSIKEMRDEMVCKKEIKLMIKEVVQEELRDIKRELSEMKQKIQGEIVDLGAGGTTQRSYSNIEKAKESIIIVKPKVQQGSEDTKKVIKEKINIKNIAVGITKMRKVQEKLGKDYEVAEPIQNKPKVKIIGIGEKEMKLDEDINVPGYDMVRCDSENRHTGGVILYIREEIKYDITLQEKVNSNCWCVAIEVKEKWYKGSIAVMYHSLSTPDSVFVDFLEDITERLALKGDCIIVGDFNINILEDSFYTKKIHTIMLGLDIKQYVDKPTRVTKDSQAIIDLIFANRKINIQVCEEPKITDYAWLQIKYKEWWGRNYSKINVDNFVLLMEENKIQGQELCVNVKANKFVNSIVNVLDIVASKKKFRIPKIWEGKKWYTDEIREAV</sequence>
<accession>A0A026VU81</accession>
<name>A0A026VU81_OOCBI</name>
<dbReference type="AlphaFoldDB" id="A0A026VU81"/>
<evidence type="ECO:0000313" key="3">
    <source>
        <dbReference type="EMBL" id="EZA47066.1"/>
    </source>
</evidence>
<reference evidence="3 4" key="1">
    <citation type="journal article" date="2014" name="Curr. Biol.">
        <title>The genome of the clonal raider ant Cerapachys biroi.</title>
        <authorList>
            <person name="Oxley P.R."/>
            <person name="Ji L."/>
            <person name="Fetter-Pruneda I."/>
            <person name="McKenzie S.K."/>
            <person name="Li C."/>
            <person name="Hu H."/>
            <person name="Zhang G."/>
            <person name="Kronauer D.J."/>
        </authorList>
    </citation>
    <scope>NUCLEOTIDE SEQUENCE [LARGE SCALE GENOMIC DNA]</scope>
</reference>
<dbReference type="SUPFAM" id="SSF56219">
    <property type="entry name" value="DNase I-like"/>
    <property type="match status" value="1"/>
</dbReference>
<proteinExistence type="predicted"/>
<dbReference type="Gene3D" id="3.60.10.10">
    <property type="entry name" value="Endonuclease/exonuclease/phosphatase"/>
    <property type="match status" value="1"/>
</dbReference>
<organism evidence="3 4">
    <name type="scientific">Ooceraea biroi</name>
    <name type="common">Clonal raider ant</name>
    <name type="synonym">Cerapachys biroi</name>
    <dbReference type="NCBI Taxonomy" id="2015173"/>
    <lineage>
        <taxon>Eukaryota</taxon>
        <taxon>Metazoa</taxon>
        <taxon>Ecdysozoa</taxon>
        <taxon>Arthropoda</taxon>
        <taxon>Hexapoda</taxon>
        <taxon>Insecta</taxon>
        <taxon>Pterygota</taxon>
        <taxon>Neoptera</taxon>
        <taxon>Endopterygota</taxon>
        <taxon>Hymenoptera</taxon>
        <taxon>Apocrita</taxon>
        <taxon>Aculeata</taxon>
        <taxon>Formicoidea</taxon>
        <taxon>Formicidae</taxon>
        <taxon>Dorylinae</taxon>
        <taxon>Ooceraea</taxon>
    </lineage>
</organism>
<protein>
    <recommendedName>
        <fullName evidence="5">Endonuclease/exonuclease/phosphatase domain-containing protein</fullName>
    </recommendedName>
</protein>
<evidence type="ECO:0000256" key="2">
    <source>
        <dbReference type="SAM" id="MobiDB-lite"/>
    </source>
</evidence>
<dbReference type="STRING" id="2015173.A0A026VU81"/>
<feature type="non-terminal residue" evidence="3">
    <location>
        <position position="479"/>
    </location>
</feature>
<evidence type="ECO:0000256" key="1">
    <source>
        <dbReference type="SAM" id="Coils"/>
    </source>
</evidence>
<dbReference type="InterPro" id="IPR036691">
    <property type="entry name" value="Endo/exonu/phosph_ase_sf"/>
</dbReference>
<evidence type="ECO:0000313" key="4">
    <source>
        <dbReference type="Proteomes" id="UP000053097"/>
    </source>
</evidence>
<keyword evidence="1" id="KW-0175">Coiled coil</keyword>
<dbReference type="PANTHER" id="PTHR33776">
    <property type="entry name" value="ENDO/EXONUCLEASE/PHOSPHATASE DOMAIN-CONTAINING PROTEIN"/>
    <property type="match status" value="1"/>
</dbReference>